<keyword evidence="2" id="KW-1185">Reference proteome</keyword>
<proteinExistence type="predicted"/>
<name>A0ACC1I9R8_9FUNG</name>
<gene>
    <name evidence="1" type="ORF">LPJ66_008011</name>
</gene>
<accession>A0ACC1I9R8</accession>
<evidence type="ECO:0000313" key="1">
    <source>
        <dbReference type="EMBL" id="KAJ1889479.1"/>
    </source>
</evidence>
<feature type="non-terminal residue" evidence="1">
    <location>
        <position position="417"/>
    </location>
</feature>
<comment type="caution">
    <text evidence="1">The sequence shown here is derived from an EMBL/GenBank/DDBJ whole genome shotgun (WGS) entry which is preliminary data.</text>
</comment>
<dbReference type="EMBL" id="JANBPG010001534">
    <property type="protein sequence ID" value="KAJ1889479.1"/>
    <property type="molecule type" value="Genomic_DNA"/>
</dbReference>
<protein>
    <submittedName>
        <fullName evidence="1">Uncharacterized protein</fullName>
    </submittedName>
</protein>
<evidence type="ECO:0000313" key="2">
    <source>
        <dbReference type="Proteomes" id="UP001150581"/>
    </source>
</evidence>
<reference evidence="1" key="1">
    <citation type="submission" date="2022-07" db="EMBL/GenBank/DDBJ databases">
        <title>Phylogenomic reconstructions and comparative analyses of Kickxellomycotina fungi.</title>
        <authorList>
            <person name="Reynolds N.K."/>
            <person name="Stajich J.E."/>
            <person name="Barry K."/>
            <person name="Grigoriev I.V."/>
            <person name="Crous P."/>
            <person name="Smith M.E."/>
        </authorList>
    </citation>
    <scope>NUCLEOTIDE SEQUENCE</scope>
    <source>
        <strain evidence="1">Benny 63K</strain>
    </source>
</reference>
<sequence>MSLTISELPHKEQALFRAALKLYEARQYKKGLKSCEQILKKVPDHGETLAVKGMFLAYMDRKEEGYASIKRGIEISPMSSISWHVYGLVCKIDLKFDEAIKCYEEALKADSENINILRDLATMQTQMRQYEKLVETRQKLVKLSPQFPPFWIGLAVAYQLTGRFDLAAKTITTYQPTIKIGPEVSKEEISELLMYKNWLIELSGDYQKALENLKEIRPQIVDITGWKEQKANLLLKVNRMEAAAMAYQDLIERNSDNKEYIRGYLACNGLDLACAEDVDAILEVISTLQHQFPTSNTLKFLPLTFCTGDGESFIEAADTLAKHALRKGIPSLFTSMKTLYADKPKGAALGNLLEGYATQLHDTKRLGDSAEDEAPSVHMWCTFYLAQHWDYYGDYERAIQLINDAVKASPETVELYA</sequence>
<organism evidence="1 2">
    <name type="scientific">Kickxella alabastrina</name>
    <dbReference type="NCBI Taxonomy" id="61397"/>
    <lineage>
        <taxon>Eukaryota</taxon>
        <taxon>Fungi</taxon>
        <taxon>Fungi incertae sedis</taxon>
        <taxon>Zoopagomycota</taxon>
        <taxon>Kickxellomycotina</taxon>
        <taxon>Kickxellomycetes</taxon>
        <taxon>Kickxellales</taxon>
        <taxon>Kickxellaceae</taxon>
        <taxon>Kickxella</taxon>
    </lineage>
</organism>
<dbReference type="Proteomes" id="UP001150581">
    <property type="component" value="Unassembled WGS sequence"/>
</dbReference>